<protein>
    <submittedName>
        <fullName evidence="3">Uncharacterized protein LOC104589983</fullName>
    </submittedName>
</protein>
<dbReference type="OMA" id="HRNEKEF"/>
<gene>
    <name evidence="3" type="primary">LOC104589983</name>
</gene>
<accession>A0A1U7ZGR8</accession>
<reference evidence="3" key="1">
    <citation type="submission" date="2025-08" db="UniProtKB">
        <authorList>
            <consortium name="RefSeq"/>
        </authorList>
    </citation>
    <scope>IDENTIFICATION</scope>
</reference>
<dbReference type="RefSeq" id="XP_010246777.1">
    <property type="nucleotide sequence ID" value="XM_010248475.1"/>
</dbReference>
<keyword evidence="2" id="KW-1185">Reference proteome</keyword>
<dbReference type="GeneID" id="104589983"/>
<dbReference type="AlphaFoldDB" id="A0A1U7ZGR8"/>
<feature type="region of interest" description="Disordered" evidence="1">
    <location>
        <begin position="45"/>
        <end position="70"/>
    </location>
</feature>
<feature type="compositionally biased region" description="Basic and acidic residues" evidence="1">
    <location>
        <begin position="53"/>
        <end position="68"/>
    </location>
</feature>
<sequence>MILARIPGTLPSNTEVNPREQVQAITLRSGKELYEVENKARVENKVDATLQTGKKEEEQFEPKKERHQQPQVPFPNRLKQHKLEKEFGKFLKVFKSLHINIPFVDALAQMPHYAKFLKEILANKRRLGDVATVALNEECSAILLNKLPQKLIDLGSFTIPLTIRSLKIEKALCEELA</sequence>
<dbReference type="eggNOG" id="KOG0017">
    <property type="taxonomic scope" value="Eukaryota"/>
</dbReference>
<dbReference type="PANTHER" id="PTHR33067:SF35">
    <property type="entry name" value="ASPARTIC PEPTIDASE DDI1-TYPE DOMAIN-CONTAINING PROTEIN"/>
    <property type="match status" value="1"/>
</dbReference>
<evidence type="ECO:0000256" key="1">
    <source>
        <dbReference type="SAM" id="MobiDB-lite"/>
    </source>
</evidence>
<dbReference type="KEGG" id="nnu:104589983"/>
<name>A0A1U7ZGR8_NELNU</name>
<evidence type="ECO:0000313" key="3">
    <source>
        <dbReference type="RefSeq" id="XP_010246777.1"/>
    </source>
</evidence>
<proteinExistence type="predicted"/>
<dbReference type="Proteomes" id="UP000189703">
    <property type="component" value="Unplaced"/>
</dbReference>
<evidence type="ECO:0000313" key="2">
    <source>
        <dbReference type="Proteomes" id="UP000189703"/>
    </source>
</evidence>
<dbReference type="PANTHER" id="PTHR33067">
    <property type="entry name" value="RNA-DIRECTED DNA POLYMERASE-RELATED"/>
    <property type="match status" value="1"/>
</dbReference>
<dbReference type="OrthoDB" id="778454at2759"/>
<dbReference type="InParanoid" id="A0A1U7ZGR8"/>
<organism evidence="2 3">
    <name type="scientific">Nelumbo nucifera</name>
    <name type="common">Sacred lotus</name>
    <dbReference type="NCBI Taxonomy" id="4432"/>
    <lineage>
        <taxon>Eukaryota</taxon>
        <taxon>Viridiplantae</taxon>
        <taxon>Streptophyta</taxon>
        <taxon>Embryophyta</taxon>
        <taxon>Tracheophyta</taxon>
        <taxon>Spermatophyta</taxon>
        <taxon>Magnoliopsida</taxon>
        <taxon>Proteales</taxon>
        <taxon>Nelumbonaceae</taxon>
        <taxon>Nelumbo</taxon>
    </lineage>
</organism>